<comment type="caution">
    <text evidence="3">The sequence shown here is derived from an EMBL/GenBank/DDBJ whole genome shotgun (WGS) entry which is preliminary data.</text>
</comment>
<name>A0AAV9JID2_9PEZI</name>
<dbReference type="InterPro" id="IPR019339">
    <property type="entry name" value="CIR_N_dom"/>
</dbReference>
<gene>
    <name evidence="3" type="ORF">LTR36_003721</name>
</gene>
<feature type="compositionally biased region" description="Basic residues" evidence="1">
    <location>
        <begin position="310"/>
        <end position="338"/>
    </location>
</feature>
<keyword evidence="4" id="KW-1185">Reference proteome</keyword>
<feature type="compositionally biased region" description="Basic and acidic residues" evidence="1">
    <location>
        <begin position="102"/>
        <end position="114"/>
    </location>
</feature>
<accession>A0AAV9JID2</accession>
<protein>
    <recommendedName>
        <fullName evidence="2">CBF1-interacting co-repressor CIR N-terminal domain-containing protein</fullName>
    </recommendedName>
</protein>
<dbReference type="InterPro" id="IPR039875">
    <property type="entry name" value="LENG1-like"/>
</dbReference>
<evidence type="ECO:0000313" key="4">
    <source>
        <dbReference type="Proteomes" id="UP001324427"/>
    </source>
</evidence>
<reference evidence="3 4" key="1">
    <citation type="submission" date="2021-11" db="EMBL/GenBank/DDBJ databases">
        <title>Black yeast isolated from Biological Soil Crust.</title>
        <authorList>
            <person name="Kurbessoian T."/>
        </authorList>
    </citation>
    <scope>NUCLEOTIDE SEQUENCE [LARGE SCALE GENOMIC DNA]</scope>
    <source>
        <strain evidence="3 4">CCFEE 5522</strain>
    </source>
</reference>
<feature type="compositionally biased region" description="Basic and acidic residues" evidence="1">
    <location>
        <begin position="27"/>
        <end position="47"/>
    </location>
</feature>
<dbReference type="SMART" id="SM01083">
    <property type="entry name" value="Cir_N"/>
    <property type="match status" value="1"/>
</dbReference>
<organism evidence="3 4">
    <name type="scientific">Oleoguttula mirabilis</name>
    <dbReference type="NCBI Taxonomy" id="1507867"/>
    <lineage>
        <taxon>Eukaryota</taxon>
        <taxon>Fungi</taxon>
        <taxon>Dikarya</taxon>
        <taxon>Ascomycota</taxon>
        <taxon>Pezizomycotina</taxon>
        <taxon>Dothideomycetes</taxon>
        <taxon>Dothideomycetidae</taxon>
        <taxon>Mycosphaerellales</taxon>
        <taxon>Teratosphaeriaceae</taxon>
        <taxon>Oleoguttula</taxon>
    </lineage>
</organism>
<evidence type="ECO:0000259" key="2">
    <source>
        <dbReference type="SMART" id="SM01083"/>
    </source>
</evidence>
<dbReference type="EMBL" id="JAVFHQ010000021">
    <property type="protein sequence ID" value="KAK4545170.1"/>
    <property type="molecule type" value="Genomic_DNA"/>
</dbReference>
<evidence type="ECO:0000256" key="1">
    <source>
        <dbReference type="SAM" id="MobiDB-lite"/>
    </source>
</evidence>
<feature type="compositionally biased region" description="Basic and acidic residues" evidence="1">
    <location>
        <begin position="154"/>
        <end position="173"/>
    </location>
</feature>
<evidence type="ECO:0000313" key="3">
    <source>
        <dbReference type="EMBL" id="KAK4545170.1"/>
    </source>
</evidence>
<dbReference type="PANTHER" id="PTHR22093:SF0">
    <property type="entry name" value="LEUKOCYTE RECEPTOR CLUSTER MEMBER 1"/>
    <property type="match status" value="1"/>
</dbReference>
<feature type="compositionally biased region" description="Basic and acidic residues" evidence="1">
    <location>
        <begin position="253"/>
        <end position="279"/>
    </location>
</feature>
<dbReference type="PANTHER" id="PTHR22093">
    <property type="entry name" value="LEUKOCYTE RECEPTOR CLUSTER LRC MEMBER 1"/>
    <property type="match status" value="1"/>
</dbReference>
<feature type="compositionally biased region" description="Polar residues" evidence="1">
    <location>
        <begin position="233"/>
        <end position="252"/>
    </location>
</feature>
<dbReference type="AlphaFoldDB" id="A0AAV9JID2"/>
<feature type="region of interest" description="Disordered" evidence="1">
    <location>
        <begin position="151"/>
        <end position="198"/>
    </location>
</feature>
<sequence>MVLHLLDKKSWNVYNNDNIEQVRRDEVEAKAREEADEQRMQEEDAARRTSLLRGEVVPDLIESAAETPDAAGRSRAKRSRDAGGLPRERKRRRVRGEDDTDKDIRYAREDAEESARARLAPVKNDLKDAPLIDHAGHLQLIPAPDEQAIRKSAKNAEAEAEKAKKRTREEDQNTMRFRNAAGFKNGTNKPWYASNKLPPSAAHLSTAVVLADAQEKDVWGNADPLRKQREQSRISSSDPFAAMQQAQRQLKQSGRDRESWDKERLAELEELKRTEENARRREKQHRRRADEADGLENFSLDAPLEEKRSRREHGRHEAHRHRRHRSRSRSRERSHRRM</sequence>
<feature type="region of interest" description="Disordered" evidence="1">
    <location>
        <begin position="27"/>
        <end position="114"/>
    </location>
</feature>
<feature type="domain" description="CBF1-interacting co-repressor CIR N-terminal" evidence="2">
    <location>
        <begin position="10"/>
        <end position="46"/>
    </location>
</feature>
<feature type="compositionally biased region" description="Basic and acidic residues" evidence="1">
    <location>
        <begin position="220"/>
        <end position="232"/>
    </location>
</feature>
<proteinExistence type="predicted"/>
<feature type="region of interest" description="Disordered" evidence="1">
    <location>
        <begin position="220"/>
        <end position="338"/>
    </location>
</feature>
<dbReference type="Proteomes" id="UP001324427">
    <property type="component" value="Unassembled WGS sequence"/>
</dbReference>